<evidence type="ECO:0000256" key="1">
    <source>
        <dbReference type="ARBA" id="ARBA00001274"/>
    </source>
</evidence>
<evidence type="ECO:0000256" key="4">
    <source>
        <dbReference type="ARBA" id="ARBA00012096"/>
    </source>
</evidence>
<dbReference type="PANTHER" id="PTHR43050">
    <property type="entry name" value="SERINE / THREONINE RACEMASE FAMILY MEMBER"/>
    <property type="match status" value="1"/>
</dbReference>
<comment type="catalytic activity">
    <reaction evidence="1">
        <text>L-threonine = 2-oxobutanoate + NH4(+)</text>
        <dbReference type="Rhea" id="RHEA:22108"/>
        <dbReference type="ChEBI" id="CHEBI:16763"/>
        <dbReference type="ChEBI" id="CHEBI:28938"/>
        <dbReference type="ChEBI" id="CHEBI:57926"/>
        <dbReference type="EC" id="4.3.1.19"/>
    </reaction>
</comment>
<dbReference type="GO" id="GO:0030378">
    <property type="term" value="F:serine racemase activity"/>
    <property type="evidence" value="ECO:0007669"/>
    <property type="project" value="TreeGrafter"/>
</dbReference>
<gene>
    <name evidence="10" type="ORF">GXN76_13555</name>
</gene>
<evidence type="ECO:0000313" key="10">
    <source>
        <dbReference type="EMBL" id="QKG85387.1"/>
    </source>
</evidence>
<dbReference type="GO" id="GO:0070179">
    <property type="term" value="P:D-serine biosynthetic process"/>
    <property type="evidence" value="ECO:0007669"/>
    <property type="project" value="TreeGrafter"/>
</dbReference>
<dbReference type="GO" id="GO:0000287">
    <property type="term" value="F:magnesium ion binding"/>
    <property type="evidence" value="ECO:0007669"/>
    <property type="project" value="TreeGrafter"/>
</dbReference>
<dbReference type="SUPFAM" id="SSF53686">
    <property type="entry name" value="Tryptophan synthase beta subunit-like PLP-dependent enzymes"/>
    <property type="match status" value="1"/>
</dbReference>
<dbReference type="GO" id="GO:0018114">
    <property type="term" value="F:threonine racemase activity"/>
    <property type="evidence" value="ECO:0007669"/>
    <property type="project" value="TreeGrafter"/>
</dbReference>
<dbReference type="EC" id="4.3.1.19" evidence="4"/>
<dbReference type="Pfam" id="PF00291">
    <property type="entry name" value="PALP"/>
    <property type="match status" value="1"/>
</dbReference>
<dbReference type="GO" id="GO:0004794">
    <property type="term" value="F:threonine deaminase activity"/>
    <property type="evidence" value="ECO:0007669"/>
    <property type="project" value="UniProtKB-EC"/>
</dbReference>
<dbReference type="RefSeq" id="WP_173223992.1">
    <property type="nucleotide sequence ID" value="NZ_CP048104.1"/>
</dbReference>
<evidence type="ECO:0000256" key="2">
    <source>
        <dbReference type="ARBA" id="ARBA00001933"/>
    </source>
</evidence>
<protein>
    <recommendedName>
        <fullName evidence="4">threonine ammonia-lyase</fullName>
        <ecNumber evidence="4">4.3.1.19</ecNumber>
    </recommendedName>
    <alternativeName>
        <fullName evidence="8">Threonine deaminase</fullName>
    </alternativeName>
</protein>
<feature type="domain" description="Tryptophan synthase beta chain-like PALP" evidence="9">
    <location>
        <begin position="23"/>
        <end position="307"/>
    </location>
</feature>
<comment type="cofactor">
    <cofactor evidence="2">
        <name>pyridoxal 5'-phosphate</name>
        <dbReference type="ChEBI" id="CHEBI:597326"/>
    </cofactor>
</comment>
<evidence type="ECO:0000313" key="11">
    <source>
        <dbReference type="Proteomes" id="UP000503088"/>
    </source>
</evidence>
<dbReference type="GO" id="GO:0005524">
    <property type="term" value="F:ATP binding"/>
    <property type="evidence" value="ECO:0007669"/>
    <property type="project" value="TreeGrafter"/>
</dbReference>
<dbReference type="Gene3D" id="3.40.50.1100">
    <property type="match status" value="2"/>
</dbReference>
<accession>A0A7D3XR68</accession>
<evidence type="ECO:0000256" key="6">
    <source>
        <dbReference type="ARBA" id="ARBA00023239"/>
    </source>
</evidence>
<dbReference type="FunFam" id="3.40.50.1100:FF:000005">
    <property type="entry name" value="Threonine dehydratase catabolic"/>
    <property type="match status" value="1"/>
</dbReference>
<evidence type="ECO:0000256" key="5">
    <source>
        <dbReference type="ARBA" id="ARBA00022898"/>
    </source>
</evidence>
<dbReference type="GO" id="GO:0003941">
    <property type="term" value="F:L-serine ammonia-lyase activity"/>
    <property type="evidence" value="ECO:0007669"/>
    <property type="project" value="TreeGrafter"/>
</dbReference>
<dbReference type="CDD" id="cd01562">
    <property type="entry name" value="Thr-dehyd"/>
    <property type="match status" value="1"/>
</dbReference>
<evidence type="ECO:0000256" key="3">
    <source>
        <dbReference type="ARBA" id="ARBA00010869"/>
    </source>
</evidence>
<reference evidence="10 11" key="1">
    <citation type="submission" date="2020-01" db="EMBL/GenBank/DDBJ databases">
        <authorList>
            <person name="Gulvik C.A."/>
            <person name="Batra D.G."/>
        </authorList>
    </citation>
    <scope>NUCLEOTIDE SEQUENCE [LARGE SCALE GENOMIC DNA]</scope>
    <source>
        <strain evidence="10 11">W9323</strain>
    </source>
</reference>
<name>A0A7D3XR68_9BACL</name>
<dbReference type="FunFam" id="3.40.50.1100:FF:000007">
    <property type="entry name" value="L-threonine dehydratase catabolic TdcB"/>
    <property type="match status" value="1"/>
</dbReference>
<organism evidence="10 11">
    <name type="scientific">Kroppenstedtia pulmonis</name>
    <dbReference type="NCBI Taxonomy" id="1380685"/>
    <lineage>
        <taxon>Bacteria</taxon>
        <taxon>Bacillati</taxon>
        <taxon>Bacillota</taxon>
        <taxon>Bacilli</taxon>
        <taxon>Bacillales</taxon>
        <taxon>Thermoactinomycetaceae</taxon>
        <taxon>Kroppenstedtia</taxon>
    </lineage>
</organism>
<sequence length="325" mass="35090">MKATPVTHQDILEAHQRLQGVSHPTPVLTSRTFNRYAGCEVFIKCENLQRAGAFKFRGAYNAISQLPDEQKRQGVIAFSSGNHAQAVALASKILNVPAVICMPTDAPRVKLEATCNYGAEVVFYNRMTEDREKLAQQIAAERGLTLIPPYDHPLIMAGAGTAALELLREQPGLDAVITPVGGGGLLSGTAVAAKGESPHIRIFAAEPEQADDTRQSFQSGQRMEIPAPDTIADGLRNTMPGELTFPLIRHYVEDIVTVSESMIREAARFAFFRLKLIIEPSSAVALAALLNQRLPKDIRQIGVIVSGGNIDPSVLADIAGEKTDS</sequence>
<dbReference type="GO" id="GO:0030170">
    <property type="term" value="F:pyridoxal phosphate binding"/>
    <property type="evidence" value="ECO:0007669"/>
    <property type="project" value="TreeGrafter"/>
</dbReference>
<dbReference type="PANTHER" id="PTHR43050:SF1">
    <property type="entry name" value="SERINE RACEMASE"/>
    <property type="match status" value="1"/>
</dbReference>
<evidence type="ECO:0000259" key="9">
    <source>
        <dbReference type="Pfam" id="PF00291"/>
    </source>
</evidence>
<evidence type="ECO:0000256" key="7">
    <source>
        <dbReference type="ARBA" id="ARBA00025527"/>
    </source>
</evidence>
<dbReference type="Proteomes" id="UP000503088">
    <property type="component" value="Chromosome"/>
</dbReference>
<dbReference type="KEGG" id="kpul:GXN76_13555"/>
<keyword evidence="6" id="KW-0456">Lyase</keyword>
<evidence type="ECO:0000256" key="8">
    <source>
        <dbReference type="ARBA" id="ARBA00031427"/>
    </source>
</evidence>
<dbReference type="AlphaFoldDB" id="A0A7D3XR68"/>
<comment type="similarity">
    <text evidence="3">Belongs to the serine/threonine dehydratase family.</text>
</comment>
<dbReference type="EMBL" id="CP048104">
    <property type="protein sequence ID" value="QKG85387.1"/>
    <property type="molecule type" value="Genomic_DNA"/>
</dbReference>
<keyword evidence="5" id="KW-0663">Pyridoxal phosphate</keyword>
<dbReference type="InterPro" id="IPR036052">
    <property type="entry name" value="TrpB-like_PALP_sf"/>
</dbReference>
<keyword evidence="11" id="KW-1185">Reference proteome</keyword>
<dbReference type="InterPro" id="IPR001926">
    <property type="entry name" value="TrpB-like_PALP"/>
</dbReference>
<proteinExistence type="inferred from homology"/>
<comment type="function">
    <text evidence="7">Catalyzes the anaerobic formation of alpha-ketobutyrate and ammonia from threonine in a two-step reaction. The first step involved a dehydration of threonine and a production of enamine intermediates (aminocrotonate), which tautomerizes to its imine form (iminobutyrate). Both intermediates are unstable and short-lived. The second step is the nonenzymatic hydrolysis of the enamine/imine intermediates to form 2-ketobutyrate and free ammonia. In the low water environment of the cell, the second step is accelerated by RidA.</text>
</comment>